<protein>
    <submittedName>
        <fullName evidence="1">Uncharacterized protein</fullName>
    </submittedName>
</protein>
<organism evidence="1 2">
    <name type="scientific">Octopus vulgaris</name>
    <name type="common">Common octopus</name>
    <dbReference type="NCBI Taxonomy" id="6645"/>
    <lineage>
        <taxon>Eukaryota</taxon>
        <taxon>Metazoa</taxon>
        <taxon>Spiralia</taxon>
        <taxon>Lophotrochozoa</taxon>
        <taxon>Mollusca</taxon>
        <taxon>Cephalopoda</taxon>
        <taxon>Coleoidea</taxon>
        <taxon>Octopodiformes</taxon>
        <taxon>Octopoda</taxon>
        <taxon>Incirrata</taxon>
        <taxon>Octopodidae</taxon>
        <taxon>Octopus</taxon>
    </lineage>
</organism>
<evidence type="ECO:0000313" key="2">
    <source>
        <dbReference type="Proteomes" id="UP001162480"/>
    </source>
</evidence>
<evidence type="ECO:0000313" key="1">
    <source>
        <dbReference type="EMBL" id="CAI9720573.1"/>
    </source>
</evidence>
<dbReference type="AlphaFoldDB" id="A0AA36AQS8"/>
<accession>A0AA36AQS8</accession>
<proteinExistence type="predicted"/>
<reference evidence="1" key="1">
    <citation type="submission" date="2023-08" db="EMBL/GenBank/DDBJ databases">
        <authorList>
            <person name="Alioto T."/>
            <person name="Alioto T."/>
            <person name="Gomez Garrido J."/>
        </authorList>
    </citation>
    <scope>NUCLEOTIDE SEQUENCE</scope>
</reference>
<dbReference type="EMBL" id="OX597817">
    <property type="protein sequence ID" value="CAI9720573.1"/>
    <property type="molecule type" value="Genomic_DNA"/>
</dbReference>
<name>A0AA36AQS8_OCTVU</name>
<gene>
    <name evidence="1" type="ORF">OCTVUL_1B011753</name>
</gene>
<keyword evidence="2" id="KW-1185">Reference proteome</keyword>
<dbReference type="Proteomes" id="UP001162480">
    <property type="component" value="Chromosome 4"/>
</dbReference>
<sequence>MKMKTLDKAKEASYLVAQRMAESSIKESCCAIAQTMFRREFEIIVKQQRHNWNCTKYNSYHTLRFLL</sequence>